<dbReference type="PANTHER" id="PTHR30136:SF24">
    <property type="entry name" value="HTH-TYPE TRANSCRIPTIONAL REPRESSOR ALLR"/>
    <property type="match status" value="1"/>
</dbReference>
<dbReference type="AlphaFoldDB" id="A0A3Q9KES8"/>
<keyword evidence="2" id="KW-0805">Transcription regulation</keyword>
<dbReference type="FunFam" id="1.10.10.10:FF:000056">
    <property type="entry name" value="IclR family transcriptional regulator"/>
    <property type="match status" value="1"/>
</dbReference>
<evidence type="ECO:0000256" key="1">
    <source>
        <dbReference type="ARBA" id="ARBA00022798"/>
    </source>
</evidence>
<dbReference type="Pfam" id="PF09339">
    <property type="entry name" value="HTH_IclR"/>
    <property type="match status" value="1"/>
</dbReference>
<feature type="domain" description="IclR-ED" evidence="9">
    <location>
        <begin position="79"/>
        <end position="258"/>
    </location>
</feature>
<dbReference type="GO" id="GO:0006071">
    <property type="term" value="P:glycerol metabolic process"/>
    <property type="evidence" value="ECO:0007669"/>
    <property type="project" value="UniProtKB-KW"/>
</dbReference>
<evidence type="ECO:0000256" key="5">
    <source>
        <dbReference type="ARBA" id="ARBA00023163"/>
    </source>
</evidence>
<dbReference type="GO" id="GO:0045892">
    <property type="term" value="P:negative regulation of DNA-templated transcription"/>
    <property type="evidence" value="ECO:0007669"/>
    <property type="project" value="TreeGrafter"/>
</dbReference>
<comment type="function">
    <text evidence="6">May be an activator protein for the gylABX operon.</text>
</comment>
<reference evidence="10 11" key="1">
    <citation type="submission" date="2018-04" db="EMBL/GenBank/DDBJ databases">
        <title>Complete genome sequences of Streptomyces lydicus strain WYEC and characterization of antagonistic properties of biological control agents.</title>
        <authorList>
            <person name="Mariita R.M."/>
            <person name="Sello J.K."/>
        </authorList>
    </citation>
    <scope>NUCLEOTIDE SEQUENCE [LARGE SCALE GENOMIC DNA]</scope>
    <source>
        <strain evidence="10 11">WYEC 108</strain>
    </source>
</reference>
<dbReference type="SUPFAM" id="SSF46785">
    <property type="entry name" value="Winged helix' DNA-binding domain"/>
    <property type="match status" value="1"/>
</dbReference>
<keyword evidence="1" id="KW-0319">Glycerol metabolism</keyword>
<dbReference type="InterPro" id="IPR036390">
    <property type="entry name" value="WH_DNA-bd_sf"/>
</dbReference>
<keyword evidence="4" id="KW-0010">Activator</keyword>
<protein>
    <recommendedName>
        <fullName evidence="7">Glycerol operon regulatory protein</fullName>
    </recommendedName>
</protein>
<sequence length="260" mass="27692">MAPESRPGGSSPSVTPVSVISKLVAILEAFDDSAPCMTLSDLSRRTGIPVSTVHRLVRELVAWGGLERDDKGRYAIGLRLWEIGSLCTRGPGLREAAMPFIEDLYEATHENVQLAVLEGDQALYVERISGRHAVPVISRSGGRLPAYAAGVGIALLAHAPAEVQERILASPLRRLTPKTLTEPQQLRRAFAEVRRTGVAICNGYIDLESLSVAAPVFGPGRQVVAALSIVVPSEGTNPQIYVPAVLAAAHGISRVLGQAR</sequence>
<evidence type="ECO:0000256" key="2">
    <source>
        <dbReference type="ARBA" id="ARBA00023015"/>
    </source>
</evidence>
<dbReference type="SUPFAM" id="SSF55781">
    <property type="entry name" value="GAF domain-like"/>
    <property type="match status" value="1"/>
</dbReference>
<dbReference type="GO" id="GO:0003677">
    <property type="term" value="F:DNA binding"/>
    <property type="evidence" value="ECO:0007669"/>
    <property type="project" value="UniProtKB-KW"/>
</dbReference>
<evidence type="ECO:0000313" key="11">
    <source>
        <dbReference type="Proteomes" id="UP000275579"/>
    </source>
</evidence>
<dbReference type="GO" id="GO:0003700">
    <property type="term" value="F:DNA-binding transcription factor activity"/>
    <property type="evidence" value="ECO:0007669"/>
    <property type="project" value="TreeGrafter"/>
</dbReference>
<dbReference type="InterPro" id="IPR029016">
    <property type="entry name" value="GAF-like_dom_sf"/>
</dbReference>
<dbReference type="EMBL" id="CP029042">
    <property type="protein sequence ID" value="AZS75769.1"/>
    <property type="molecule type" value="Genomic_DNA"/>
</dbReference>
<evidence type="ECO:0000256" key="3">
    <source>
        <dbReference type="ARBA" id="ARBA00023125"/>
    </source>
</evidence>
<organism evidence="10 11">
    <name type="scientific">Streptomyces lydicus</name>
    <dbReference type="NCBI Taxonomy" id="47763"/>
    <lineage>
        <taxon>Bacteria</taxon>
        <taxon>Bacillati</taxon>
        <taxon>Actinomycetota</taxon>
        <taxon>Actinomycetes</taxon>
        <taxon>Kitasatosporales</taxon>
        <taxon>Streptomycetaceae</taxon>
        <taxon>Streptomyces</taxon>
    </lineage>
</organism>
<dbReference type="Gene3D" id="1.10.10.10">
    <property type="entry name" value="Winged helix-like DNA-binding domain superfamily/Winged helix DNA-binding domain"/>
    <property type="match status" value="1"/>
</dbReference>
<gene>
    <name evidence="10" type="ORF">DDE74_37160</name>
</gene>
<dbReference type="SMART" id="SM00346">
    <property type="entry name" value="HTH_ICLR"/>
    <property type="match status" value="1"/>
</dbReference>
<evidence type="ECO:0000259" key="9">
    <source>
        <dbReference type="PROSITE" id="PS51078"/>
    </source>
</evidence>
<evidence type="ECO:0000256" key="4">
    <source>
        <dbReference type="ARBA" id="ARBA00023159"/>
    </source>
</evidence>
<dbReference type="InterPro" id="IPR014757">
    <property type="entry name" value="Tscrpt_reg_IclR_C"/>
</dbReference>
<keyword evidence="5" id="KW-0804">Transcription</keyword>
<dbReference type="Pfam" id="PF01614">
    <property type="entry name" value="IclR_C"/>
    <property type="match status" value="1"/>
</dbReference>
<evidence type="ECO:0000313" key="10">
    <source>
        <dbReference type="EMBL" id="AZS75769.1"/>
    </source>
</evidence>
<evidence type="ECO:0000256" key="7">
    <source>
        <dbReference type="ARBA" id="ARBA00070406"/>
    </source>
</evidence>
<proteinExistence type="predicted"/>
<dbReference type="InterPro" id="IPR050707">
    <property type="entry name" value="HTH_MetabolicPath_Reg"/>
</dbReference>
<keyword evidence="3" id="KW-0238">DNA-binding</keyword>
<dbReference type="PANTHER" id="PTHR30136">
    <property type="entry name" value="HELIX-TURN-HELIX TRANSCRIPTIONAL REGULATOR, ICLR FAMILY"/>
    <property type="match status" value="1"/>
</dbReference>
<evidence type="ECO:0000259" key="8">
    <source>
        <dbReference type="PROSITE" id="PS51077"/>
    </source>
</evidence>
<evidence type="ECO:0000256" key="6">
    <source>
        <dbReference type="ARBA" id="ARBA00058938"/>
    </source>
</evidence>
<accession>A0A3Q9KES8</accession>
<name>A0A3Q9KES8_9ACTN</name>
<dbReference type="InterPro" id="IPR036388">
    <property type="entry name" value="WH-like_DNA-bd_sf"/>
</dbReference>
<dbReference type="Proteomes" id="UP000275579">
    <property type="component" value="Chromosome"/>
</dbReference>
<feature type="domain" description="HTH iclR-type" evidence="8">
    <location>
        <begin position="17"/>
        <end position="78"/>
    </location>
</feature>
<dbReference type="InterPro" id="IPR005471">
    <property type="entry name" value="Tscrpt_reg_IclR_N"/>
</dbReference>
<dbReference type="Gene3D" id="3.30.450.40">
    <property type="match status" value="1"/>
</dbReference>
<dbReference type="PROSITE" id="PS51078">
    <property type="entry name" value="ICLR_ED"/>
    <property type="match status" value="1"/>
</dbReference>
<dbReference type="PROSITE" id="PS51077">
    <property type="entry name" value="HTH_ICLR"/>
    <property type="match status" value="1"/>
</dbReference>